<dbReference type="Gene3D" id="3.40.50.300">
    <property type="entry name" value="P-loop containing nucleotide triphosphate hydrolases"/>
    <property type="match status" value="1"/>
</dbReference>
<feature type="binding site" evidence="10">
    <location>
        <begin position="140"/>
        <end position="143"/>
    </location>
    <ligand>
        <name>GTP</name>
        <dbReference type="ChEBI" id="CHEBI:37565"/>
    </ligand>
</feature>
<dbReference type="InterPro" id="IPR010914">
    <property type="entry name" value="RsgA_GTPase_dom"/>
</dbReference>
<evidence type="ECO:0000313" key="13">
    <source>
        <dbReference type="EMBL" id="MFD2097173.1"/>
    </source>
</evidence>
<reference evidence="14" key="1">
    <citation type="journal article" date="2019" name="Int. J. Syst. Evol. Microbiol.">
        <title>The Global Catalogue of Microorganisms (GCM) 10K type strain sequencing project: providing services to taxonomists for standard genome sequencing and annotation.</title>
        <authorList>
            <consortium name="The Broad Institute Genomics Platform"/>
            <consortium name="The Broad Institute Genome Sequencing Center for Infectious Disease"/>
            <person name="Wu L."/>
            <person name="Ma J."/>
        </authorList>
    </citation>
    <scope>NUCLEOTIDE SEQUENCE [LARGE SCALE GENOMIC DNA]</scope>
    <source>
        <strain evidence="14">CGMCC 1.10992</strain>
    </source>
</reference>
<keyword evidence="8 10" id="KW-0694">RNA-binding</keyword>
<evidence type="ECO:0000256" key="7">
    <source>
        <dbReference type="ARBA" id="ARBA00022833"/>
    </source>
</evidence>
<keyword evidence="2 10" id="KW-0690">Ribosome biogenesis</keyword>
<name>A0ABW4XPX2_9GAMM</name>
<dbReference type="InterPro" id="IPR004881">
    <property type="entry name" value="Ribosome_biogen_GTPase_RsgA"/>
</dbReference>
<dbReference type="Pfam" id="PF03193">
    <property type="entry name" value="RsgA_GTPase"/>
    <property type="match status" value="1"/>
</dbReference>
<keyword evidence="9 10" id="KW-0342">GTP-binding</keyword>
<feature type="binding site" evidence="10">
    <location>
        <position position="280"/>
    </location>
    <ligand>
        <name>Zn(2+)</name>
        <dbReference type="ChEBI" id="CHEBI:29105"/>
    </ligand>
</feature>
<evidence type="ECO:0000256" key="8">
    <source>
        <dbReference type="ARBA" id="ARBA00022884"/>
    </source>
</evidence>
<evidence type="ECO:0000259" key="12">
    <source>
        <dbReference type="PROSITE" id="PS51721"/>
    </source>
</evidence>
<sequence>MNSTISLTLLGWQPFFQQQLSLVEYETAQIARVIAHHRSAYVLQMEQAQFSLPITSSLPSMVLGDWLLVDDDQRFMRQLDRKSLFKRKAPGTKLGEQLIAANVDTLFIVCSLNHDFNLSRIERYLALAYEADVEPVVVLTKQDLCDDADCKRQQIQALDPLLMVVSVNALDGDCCEPLLSWCQPGRTVSLLGSSGVGKSTLTNTLMGNTVQVTAGIREDDSKGRHTTTARSMHLMPTGAVLIDTPGMRELQLTDCEEGVNQAFADIDELAQQCRFADCQHNGEPGCAVQKAVDVGELDPRRLDNYFKLMREQARNSASLADRRAKDKQFGKMVKSVMSESTRFKKGY</sequence>
<dbReference type="PROSITE" id="PS51721">
    <property type="entry name" value="G_CP"/>
    <property type="match status" value="1"/>
</dbReference>
<dbReference type="SUPFAM" id="SSF52540">
    <property type="entry name" value="P-loop containing nucleoside triphosphate hydrolases"/>
    <property type="match status" value="1"/>
</dbReference>
<dbReference type="PANTHER" id="PTHR32120:SF10">
    <property type="entry name" value="SMALL RIBOSOMAL SUBUNIT BIOGENESIS GTPASE RSGA"/>
    <property type="match status" value="1"/>
</dbReference>
<comment type="function">
    <text evidence="10">One of several proteins that assist in the late maturation steps of the functional core of the 30S ribosomal subunit. Helps release RbfA from mature subunits. May play a role in the assembly of ribosomal proteins into the subunit. Circularly permuted GTPase that catalyzes slow GTP hydrolysis, GTPase activity is stimulated by the 30S ribosomal subunit.</text>
</comment>
<feature type="domain" description="EngC GTPase" evidence="11">
    <location>
        <begin position="101"/>
        <end position="248"/>
    </location>
</feature>
<evidence type="ECO:0000256" key="9">
    <source>
        <dbReference type="ARBA" id="ARBA00023134"/>
    </source>
</evidence>
<keyword evidence="14" id="KW-1185">Reference proteome</keyword>
<dbReference type="InterPro" id="IPR027417">
    <property type="entry name" value="P-loop_NTPase"/>
</dbReference>
<dbReference type="Gene3D" id="1.10.40.50">
    <property type="entry name" value="Probable gtpase engc, domain 3"/>
    <property type="match status" value="1"/>
</dbReference>
<feature type="binding site" evidence="10">
    <location>
        <begin position="192"/>
        <end position="200"/>
    </location>
    <ligand>
        <name>GTP</name>
        <dbReference type="ChEBI" id="CHEBI:37565"/>
    </ligand>
</feature>
<evidence type="ECO:0000256" key="3">
    <source>
        <dbReference type="ARBA" id="ARBA00022723"/>
    </source>
</evidence>
<keyword evidence="6 10" id="KW-0378">Hydrolase</keyword>
<evidence type="ECO:0000313" key="14">
    <source>
        <dbReference type="Proteomes" id="UP001597380"/>
    </source>
</evidence>
<feature type="binding site" evidence="10">
    <location>
        <position position="286"/>
    </location>
    <ligand>
        <name>Zn(2+)</name>
        <dbReference type="ChEBI" id="CHEBI:29105"/>
    </ligand>
</feature>
<dbReference type="CDD" id="cd01854">
    <property type="entry name" value="YjeQ_EngC"/>
    <property type="match status" value="1"/>
</dbReference>
<feature type="binding site" evidence="10">
    <location>
        <position position="278"/>
    </location>
    <ligand>
        <name>Zn(2+)</name>
        <dbReference type="ChEBI" id="CHEBI:29105"/>
    </ligand>
</feature>
<keyword evidence="1 10" id="KW-0963">Cytoplasm</keyword>
<comment type="cofactor">
    <cofactor evidence="10">
        <name>Zn(2+)</name>
        <dbReference type="ChEBI" id="CHEBI:29105"/>
    </cofactor>
    <text evidence="10">Binds 1 zinc ion per subunit.</text>
</comment>
<evidence type="ECO:0000256" key="6">
    <source>
        <dbReference type="ARBA" id="ARBA00022801"/>
    </source>
</evidence>
<evidence type="ECO:0000256" key="2">
    <source>
        <dbReference type="ARBA" id="ARBA00022517"/>
    </source>
</evidence>
<accession>A0ABW4XPX2</accession>
<gene>
    <name evidence="10 13" type="primary">rsgA</name>
    <name evidence="13" type="ORF">ACFSJ3_14350</name>
</gene>
<evidence type="ECO:0000259" key="11">
    <source>
        <dbReference type="PROSITE" id="PS50936"/>
    </source>
</evidence>
<comment type="subunit">
    <text evidence="10">Monomer. Associates with 30S ribosomal subunit, binds 16S rRNA.</text>
</comment>
<keyword evidence="5 10" id="KW-0547">Nucleotide-binding</keyword>
<dbReference type="InterPro" id="IPR030378">
    <property type="entry name" value="G_CP_dom"/>
</dbReference>
<dbReference type="NCBIfam" id="TIGR00157">
    <property type="entry name" value="ribosome small subunit-dependent GTPase A"/>
    <property type="match status" value="1"/>
</dbReference>
<dbReference type="Proteomes" id="UP001597380">
    <property type="component" value="Unassembled WGS sequence"/>
</dbReference>
<evidence type="ECO:0000256" key="10">
    <source>
        <dbReference type="HAMAP-Rule" id="MF_01820"/>
    </source>
</evidence>
<dbReference type="EC" id="3.6.1.-" evidence="10"/>
<feature type="binding site" evidence="10">
    <location>
        <position position="273"/>
    </location>
    <ligand>
        <name>Zn(2+)</name>
        <dbReference type="ChEBI" id="CHEBI:29105"/>
    </ligand>
</feature>
<organism evidence="13 14">
    <name type="scientific">Corallincola platygyrae</name>
    <dbReference type="NCBI Taxonomy" id="1193278"/>
    <lineage>
        <taxon>Bacteria</taxon>
        <taxon>Pseudomonadati</taxon>
        <taxon>Pseudomonadota</taxon>
        <taxon>Gammaproteobacteria</taxon>
        <taxon>Alteromonadales</taxon>
        <taxon>Psychromonadaceae</taxon>
        <taxon>Corallincola</taxon>
    </lineage>
</organism>
<evidence type="ECO:0000256" key="4">
    <source>
        <dbReference type="ARBA" id="ARBA00022730"/>
    </source>
</evidence>
<comment type="subcellular location">
    <subcellularLocation>
        <location evidence="10">Cytoplasm</location>
    </subcellularLocation>
</comment>
<comment type="caution">
    <text evidence="13">The sequence shown here is derived from an EMBL/GenBank/DDBJ whole genome shotgun (WGS) entry which is preliminary data.</text>
</comment>
<dbReference type="EMBL" id="JBHUHT010000016">
    <property type="protein sequence ID" value="MFD2097173.1"/>
    <property type="molecule type" value="Genomic_DNA"/>
</dbReference>
<evidence type="ECO:0000256" key="5">
    <source>
        <dbReference type="ARBA" id="ARBA00022741"/>
    </source>
</evidence>
<keyword evidence="4 10" id="KW-0699">rRNA-binding</keyword>
<dbReference type="PANTHER" id="PTHR32120">
    <property type="entry name" value="SMALL RIBOSOMAL SUBUNIT BIOGENESIS GTPASE RSGA"/>
    <property type="match status" value="1"/>
</dbReference>
<dbReference type="PROSITE" id="PS50936">
    <property type="entry name" value="ENGC_GTPASE"/>
    <property type="match status" value="1"/>
</dbReference>
<proteinExistence type="inferred from homology"/>
<keyword evidence="7 10" id="KW-0862">Zinc</keyword>
<evidence type="ECO:0000256" key="1">
    <source>
        <dbReference type="ARBA" id="ARBA00022490"/>
    </source>
</evidence>
<keyword evidence="3 10" id="KW-0479">Metal-binding</keyword>
<feature type="domain" description="CP-type G" evidence="12">
    <location>
        <begin position="92"/>
        <end position="250"/>
    </location>
</feature>
<dbReference type="HAMAP" id="MF_01820">
    <property type="entry name" value="GTPase_RsgA"/>
    <property type="match status" value="1"/>
</dbReference>
<dbReference type="RefSeq" id="WP_345339902.1">
    <property type="nucleotide sequence ID" value="NZ_BAABLI010000012.1"/>
</dbReference>
<comment type="similarity">
    <text evidence="10">Belongs to the TRAFAC class YlqF/YawG GTPase family. RsgA subfamily.</text>
</comment>
<protein>
    <recommendedName>
        <fullName evidence="10">Small ribosomal subunit biogenesis GTPase RsgA</fullName>
        <ecNumber evidence="10">3.6.1.-</ecNumber>
    </recommendedName>
</protein>